<accession>A0A367ZPH0</accession>
<dbReference type="Proteomes" id="UP000252355">
    <property type="component" value="Unassembled WGS sequence"/>
</dbReference>
<protein>
    <submittedName>
        <fullName evidence="1">Uncharacterized protein</fullName>
    </submittedName>
</protein>
<gene>
    <name evidence="1" type="ORF">OZSIB_3805</name>
</gene>
<sequence>MWVGQAATPNILGGQGNAGKFTAYTKLLAFKRDPGHNPAPIP</sequence>
<organism evidence="1 2">
    <name type="scientific">Candidatus Ozemobacter sibiricus</name>
    <dbReference type="NCBI Taxonomy" id="2268124"/>
    <lineage>
        <taxon>Bacteria</taxon>
        <taxon>Candidatus Ozemobacteria</taxon>
        <taxon>Candidatus Ozemobacterales</taxon>
        <taxon>Candidatus Ozemobacteraceae</taxon>
        <taxon>Candidatus Ozemobacter</taxon>
    </lineage>
</organism>
<evidence type="ECO:0000313" key="2">
    <source>
        <dbReference type="Proteomes" id="UP000252355"/>
    </source>
</evidence>
<dbReference type="EMBL" id="QOQW01000009">
    <property type="protein sequence ID" value="RCK79936.1"/>
    <property type="molecule type" value="Genomic_DNA"/>
</dbReference>
<reference evidence="1 2" key="1">
    <citation type="submission" date="2018-05" db="EMBL/GenBank/DDBJ databases">
        <title>A metagenomic window into the 2 km-deep terrestrial subsurface aquifer revealed taxonomically and functionally diverse microbial community comprising novel uncultured bacterial lineages.</title>
        <authorList>
            <person name="Kadnikov V.V."/>
            <person name="Mardanov A.V."/>
            <person name="Beletsky A.V."/>
            <person name="Banks D."/>
            <person name="Pimenov N.V."/>
            <person name="Frank Y.A."/>
            <person name="Karnachuk O.V."/>
            <person name="Ravin N.V."/>
        </authorList>
    </citation>
    <scope>NUCLEOTIDE SEQUENCE [LARGE SCALE GENOMIC DNA]</scope>
    <source>
        <strain evidence="1">BY5</strain>
    </source>
</reference>
<proteinExistence type="predicted"/>
<dbReference type="AlphaFoldDB" id="A0A367ZPH0"/>
<name>A0A367ZPH0_9BACT</name>
<comment type="caution">
    <text evidence="1">The sequence shown here is derived from an EMBL/GenBank/DDBJ whole genome shotgun (WGS) entry which is preliminary data.</text>
</comment>
<evidence type="ECO:0000313" key="1">
    <source>
        <dbReference type="EMBL" id="RCK79936.1"/>
    </source>
</evidence>